<name>A0A7Y9KN57_9MICO</name>
<sequence>MRPSPGRASSPYGQRAAVTPEAYEAWAGPEGTHTVQLAKGKALVTQLMDDLGLDAIVYPSGNAYSTIGSNMRLSPNTGMPAVTVPMGWVAAIGNSPAGNVNLEWLGRDFAEGPLLGLAYAFEQATHARTAPAPYGPLQ</sequence>
<keyword evidence="1" id="KW-0808">Transferase</keyword>
<proteinExistence type="predicted"/>
<dbReference type="RefSeq" id="WP_179492176.1">
    <property type="nucleotide sequence ID" value="NZ_JACCBV010000001.1"/>
</dbReference>
<dbReference type="EMBL" id="JACCBV010000001">
    <property type="protein sequence ID" value="NYE21504.1"/>
    <property type="molecule type" value="Genomic_DNA"/>
</dbReference>
<accession>A0A7Y9KN57</accession>
<dbReference type="PANTHER" id="PTHR42678:SF34">
    <property type="entry name" value="OS04G0183300 PROTEIN"/>
    <property type="match status" value="1"/>
</dbReference>
<organism evidence="1 2">
    <name type="scientific">Microbacterium immunditiarum</name>
    <dbReference type="NCBI Taxonomy" id="337480"/>
    <lineage>
        <taxon>Bacteria</taxon>
        <taxon>Bacillati</taxon>
        <taxon>Actinomycetota</taxon>
        <taxon>Actinomycetes</taxon>
        <taxon>Micrococcales</taxon>
        <taxon>Microbacteriaceae</taxon>
        <taxon>Microbacterium</taxon>
    </lineage>
</organism>
<keyword evidence="2" id="KW-1185">Reference proteome</keyword>
<gene>
    <name evidence="1" type="ORF">BJ991_003532</name>
</gene>
<dbReference type="AlphaFoldDB" id="A0A7Y9KN57"/>
<dbReference type="Gene3D" id="3.90.1300.10">
    <property type="entry name" value="Amidase signature (AS) domain"/>
    <property type="match status" value="1"/>
</dbReference>
<dbReference type="InterPro" id="IPR036928">
    <property type="entry name" value="AS_sf"/>
</dbReference>
<dbReference type="GO" id="GO:0016740">
    <property type="term" value="F:transferase activity"/>
    <property type="evidence" value="ECO:0007669"/>
    <property type="project" value="UniProtKB-KW"/>
</dbReference>
<dbReference type="PANTHER" id="PTHR42678">
    <property type="entry name" value="AMIDASE"/>
    <property type="match status" value="1"/>
</dbReference>
<evidence type="ECO:0000313" key="2">
    <source>
        <dbReference type="Proteomes" id="UP000576969"/>
    </source>
</evidence>
<dbReference type="Proteomes" id="UP000576969">
    <property type="component" value="Unassembled WGS sequence"/>
</dbReference>
<evidence type="ECO:0000313" key="1">
    <source>
        <dbReference type="EMBL" id="NYE21504.1"/>
    </source>
</evidence>
<dbReference type="SUPFAM" id="SSF75304">
    <property type="entry name" value="Amidase signature (AS) enzymes"/>
    <property type="match status" value="1"/>
</dbReference>
<comment type="caution">
    <text evidence="1">The sequence shown here is derived from an EMBL/GenBank/DDBJ whole genome shotgun (WGS) entry which is preliminary data.</text>
</comment>
<protein>
    <submittedName>
        <fullName evidence="1">Asp-tRNA(Asn)/Glu-tRNA(Gln) amidotransferase A subunit family amidase</fullName>
    </submittedName>
</protein>
<reference evidence="1 2" key="1">
    <citation type="submission" date="2020-07" db="EMBL/GenBank/DDBJ databases">
        <title>Sequencing the genomes of 1000 actinobacteria strains.</title>
        <authorList>
            <person name="Klenk H.-P."/>
        </authorList>
    </citation>
    <scope>NUCLEOTIDE SEQUENCE [LARGE SCALE GENOMIC DNA]</scope>
    <source>
        <strain evidence="1 2">DSM 24662</strain>
    </source>
</reference>